<dbReference type="Pfam" id="PF00092">
    <property type="entry name" value="VWA"/>
    <property type="match status" value="1"/>
</dbReference>
<dbReference type="GO" id="GO:0042383">
    <property type="term" value="C:sarcolemma"/>
    <property type="evidence" value="ECO:0007669"/>
    <property type="project" value="TreeGrafter"/>
</dbReference>
<dbReference type="Proteomes" id="UP001152795">
    <property type="component" value="Unassembled WGS sequence"/>
</dbReference>
<keyword evidence="9" id="KW-1185">Reference proteome</keyword>
<dbReference type="SUPFAM" id="SSF53300">
    <property type="entry name" value="vWA-like"/>
    <property type="match status" value="1"/>
</dbReference>
<keyword evidence="3" id="KW-0677">Repeat</keyword>
<keyword evidence="4" id="KW-0106">Calcium</keyword>
<dbReference type="SMART" id="SM00237">
    <property type="entry name" value="Calx_beta"/>
    <property type="match status" value="4"/>
</dbReference>
<dbReference type="Gene3D" id="2.60.40.2030">
    <property type="match status" value="4"/>
</dbReference>
<dbReference type="CDD" id="cd00053">
    <property type="entry name" value="EGF"/>
    <property type="match status" value="2"/>
</dbReference>
<reference evidence="8" key="1">
    <citation type="submission" date="2020-04" db="EMBL/GenBank/DDBJ databases">
        <authorList>
            <person name="Alioto T."/>
            <person name="Alioto T."/>
            <person name="Gomez Garrido J."/>
        </authorList>
    </citation>
    <scope>NUCLEOTIDE SEQUENCE</scope>
    <source>
        <strain evidence="8">A484AB</strain>
    </source>
</reference>
<evidence type="ECO:0000256" key="1">
    <source>
        <dbReference type="ARBA" id="ARBA00022536"/>
    </source>
</evidence>
<organism evidence="8 9">
    <name type="scientific">Paramuricea clavata</name>
    <name type="common">Red gorgonian</name>
    <name type="synonym">Violescent sea-whip</name>
    <dbReference type="NCBI Taxonomy" id="317549"/>
    <lineage>
        <taxon>Eukaryota</taxon>
        <taxon>Metazoa</taxon>
        <taxon>Cnidaria</taxon>
        <taxon>Anthozoa</taxon>
        <taxon>Octocorallia</taxon>
        <taxon>Malacalcyonacea</taxon>
        <taxon>Plexauridae</taxon>
        <taxon>Paramuricea</taxon>
    </lineage>
</organism>
<dbReference type="Gene3D" id="2.10.25.10">
    <property type="entry name" value="Laminin"/>
    <property type="match status" value="2"/>
</dbReference>
<dbReference type="InterPro" id="IPR024731">
    <property type="entry name" value="NELL2-like_EGF"/>
</dbReference>
<dbReference type="AlphaFoldDB" id="A0A6S7J5E3"/>
<dbReference type="GO" id="GO:0098794">
    <property type="term" value="C:postsynapse"/>
    <property type="evidence" value="ECO:0007669"/>
    <property type="project" value="TreeGrafter"/>
</dbReference>
<evidence type="ECO:0000256" key="3">
    <source>
        <dbReference type="ARBA" id="ARBA00022737"/>
    </source>
</evidence>
<dbReference type="InterPro" id="IPR003644">
    <property type="entry name" value="Calx_beta"/>
</dbReference>
<dbReference type="SUPFAM" id="SSF141072">
    <property type="entry name" value="CalX-like"/>
    <property type="match status" value="4"/>
</dbReference>
<sequence length="952" mass="104127">MTDISQTWVCETLDGIATKYIRKWLELPISATLSNVYLPYNKFGLNVILPSTKFIQCQTVSRSALKSSINENIRELWSITSTNRNIQYDIYSNAKDVLKAFRQKNEQRLQNNLMSQGSFFSNIVKNSTLAFNSLWSSVHSKLPKNIFNFSLRYINNSLPTRKNLVKWGLSSSADCPFCFCPESLLHVISGCKTYLNEGRYTWRHNSVLNLVASSLLDVERSKMYVDLPGFISPSVITGDELRPDLLLTIENKILYILELTVGFETNLKTNSDRKHEKSLKAIIAFRQSVYETPEDRNALLEIELASGKTAIPVIVSFSTSPNTADARDFVPEIKNVTFAPGEAGPKQVSIGIIDDSLVEPTEDFKVSMRSSVTAVKAGGTSDVKILDNDEVLISFVEGSYDVKEDEDAVIEVELSSGDITEPVTVTLTTEPLTAGDKDYVPRTVNITFQPGETGPKSMTIQIIDDHLVEPTEEFKVNLVSSSVPGVRLGEPTSVNIHLQDNDDAIIGFTKSAYNVIESEDAEIEIGFSSGQASHPVTVTLETVPVTASENDDYIPRRVNVTIEPGKGRTRTVKFDIVDDNLVEATEEFKVAVVSSSVPAVTWGDPLSVNILDNDEVVVGFTKPVYVAKEDEKATVEVQLASGQSSIPITVRLQMSPVTAGSGDYSGEPIEITFQPGETGPKSINIDLVDDQVLEDTEKFTVFLTSSTPGVKVGKPATVRILDNEVAPICNTPQDDCHRYATCTDTGPGEYSCKCNEGYTGDGKTCIAINVCETGQDDCHSNATCISTGPGTNLCSCNEGFTGDGKTCAKLPPVAGQCRKMDLILVLDRSASINRDDYEHMRHFLLSIGKSLKIGERNKDGEVIGQGAIVTFSEEGTLRISLKESQSPGKFAQVVQTMPGPLPGGRTKTHKGLDVADKEAVTSEAGLRINDPKVEKIFMVITDGEQTVESKKR</sequence>
<dbReference type="GO" id="GO:0007154">
    <property type="term" value="P:cell communication"/>
    <property type="evidence" value="ECO:0007669"/>
    <property type="project" value="InterPro"/>
</dbReference>
<dbReference type="PANTHER" id="PTHR11878:SF65">
    <property type="entry name" value="NA_CA-EXCHANGE PROTEIN, ISOFORM G"/>
    <property type="match status" value="1"/>
</dbReference>
<evidence type="ECO:0000256" key="4">
    <source>
        <dbReference type="ARBA" id="ARBA00022837"/>
    </source>
</evidence>
<protein>
    <submittedName>
        <fullName evidence="8">Alkaline phosphatase</fullName>
    </submittedName>
</protein>
<dbReference type="PANTHER" id="PTHR11878">
    <property type="entry name" value="SODIUM/CALCIUM EXCHANGER"/>
    <property type="match status" value="1"/>
</dbReference>
<dbReference type="InterPro" id="IPR009030">
    <property type="entry name" value="Growth_fac_rcpt_cys_sf"/>
</dbReference>
<dbReference type="SUPFAM" id="SSF57184">
    <property type="entry name" value="Growth factor receptor domain"/>
    <property type="match status" value="1"/>
</dbReference>
<feature type="non-terminal residue" evidence="8">
    <location>
        <position position="952"/>
    </location>
</feature>
<proteinExistence type="predicted"/>
<comment type="caution">
    <text evidence="7">Lacks conserved residue(s) required for the propagation of feature annotation.</text>
</comment>
<dbReference type="InterPro" id="IPR051171">
    <property type="entry name" value="CaCA"/>
</dbReference>
<keyword evidence="6" id="KW-1015">Disulfide bond</keyword>
<dbReference type="GO" id="GO:0098703">
    <property type="term" value="P:calcium ion import across plasma membrane"/>
    <property type="evidence" value="ECO:0007669"/>
    <property type="project" value="TreeGrafter"/>
</dbReference>
<dbReference type="PROSITE" id="PS01186">
    <property type="entry name" value="EGF_2"/>
    <property type="match status" value="2"/>
</dbReference>
<dbReference type="OrthoDB" id="286301at2759"/>
<dbReference type="Pfam" id="PF03160">
    <property type="entry name" value="Calx-beta"/>
    <property type="match status" value="2"/>
</dbReference>
<gene>
    <name evidence="8" type="ORF">PACLA_8A018560</name>
</gene>
<keyword evidence="2" id="KW-0732">Signal</keyword>
<keyword evidence="5" id="KW-0406">Ion transport</keyword>
<dbReference type="PROSITE" id="PS50026">
    <property type="entry name" value="EGF_3"/>
    <property type="match status" value="2"/>
</dbReference>
<evidence type="ECO:0000256" key="7">
    <source>
        <dbReference type="PROSITE-ProRule" id="PRU00076"/>
    </source>
</evidence>
<dbReference type="Gene3D" id="3.40.50.410">
    <property type="entry name" value="von Willebrand factor, type A domain"/>
    <property type="match status" value="1"/>
</dbReference>
<dbReference type="InterPro" id="IPR000742">
    <property type="entry name" value="EGF"/>
</dbReference>
<evidence type="ECO:0000313" key="8">
    <source>
        <dbReference type="EMBL" id="CAB4027156.1"/>
    </source>
</evidence>
<evidence type="ECO:0000256" key="5">
    <source>
        <dbReference type="ARBA" id="ARBA00023065"/>
    </source>
</evidence>
<dbReference type="SMART" id="SM00179">
    <property type="entry name" value="EGF_CA"/>
    <property type="match status" value="2"/>
</dbReference>
<keyword evidence="1 7" id="KW-0245">EGF-like domain</keyword>
<comment type="caution">
    <text evidence="8">The sequence shown here is derived from an EMBL/GenBank/DDBJ whole genome shotgun (WGS) entry which is preliminary data.</text>
</comment>
<dbReference type="InterPro" id="IPR036465">
    <property type="entry name" value="vWFA_dom_sf"/>
</dbReference>
<dbReference type="GO" id="GO:0005509">
    <property type="term" value="F:calcium ion binding"/>
    <property type="evidence" value="ECO:0007669"/>
    <property type="project" value="InterPro"/>
</dbReference>
<evidence type="ECO:0000256" key="2">
    <source>
        <dbReference type="ARBA" id="ARBA00022729"/>
    </source>
</evidence>
<dbReference type="GO" id="GO:0030424">
    <property type="term" value="C:axon"/>
    <property type="evidence" value="ECO:0007669"/>
    <property type="project" value="TreeGrafter"/>
</dbReference>
<dbReference type="SMART" id="SM00181">
    <property type="entry name" value="EGF"/>
    <property type="match status" value="2"/>
</dbReference>
<keyword evidence="5" id="KW-0813">Transport</keyword>
<dbReference type="InterPro" id="IPR002035">
    <property type="entry name" value="VWF_A"/>
</dbReference>
<evidence type="ECO:0000256" key="6">
    <source>
        <dbReference type="ARBA" id="ARBA00023157"/>
    </source>
</evidence>
<dbReference type="Pfam" id="PF12947">
    <property type="entry name" value="EGF_3"/>
    <property type="match status" value="2"/>
</dbReference>
<dbReference type="PROSITE" id="PS50234">
    <property type="entry name" value="VWFA"/>
    <property type="match status" value="1"/>
</dbReference>
<dbReference type="InterPro" id="IPR038081">
    <property type="entry name" value="CalX-like_sf"/>
</dbReference>
<evidence type="ECO:0000313" key="9">
    <source>
        <dbReference type="Proteomes" id="UP001152795"/>
    </source>
</evidence>
<dbReference type="EMBL" id="CACRXK020014631">
    <property type="protein sequence ID" value="CAB4027156.1"/>
    <property type="molecule type" value="Genomic_DNA"/>
</dbReference>
<dbReference type="InterPro" id="IPR001881">
    <property type="entry name" value="EGF-like_Ca-bd_dom"/>
</dbReference>
<dbReference type="GO" id="GO:0005432">
    <property type="term" value="F:calcium:sodium antiporter activity"/>
    <property type="evidence" value="ECO:0007669"/>
    <property type="project" value="TreeGrafter"/>
</dbReference>
<accession>A0A6S7J5E3</accession>
<name>A0A6S7J5E3_PARCT</name>